<accession>K2PC46</accession>
<evidence type="ECO:0000313" key="1">
    <source>
        <dbReference type="EMBL" id="EKF38597.1"/>
    </source>
</evidence>
<organism evidence="1 2">
    <name type="scientific">Trypanosoma cruzi marinkellei</name>
    <dbReference type="NCBI Taxonomy" id="85056"/>
    <lineage>
        <taxon>Eukaryota</taxon>
        <taxon>Discoba</taxon>
        <taxon>Euglenozoa</taxon>
        <taxon>Kinetoplastea</taxon>
        <taxon>Metakinetoplastina</taxon>
        <taxon>Trypanosomatida</taxon>
        <taxon>Trypanosomatidae</taxon>
        <taxon>Trypanosoma</taxon>
        <taxon>Schizotrypanum</taxon>
    </lineage>
</organism>
<protein>
    <submittedName>
        <fullName evidence="1">Uncharacterized protein</fullName>
    </submittedName>
</protein>
<sequence>MIDLKNQILLDLRIDFLRFCVDQKYLPSQVSHLIRWMDHFQSFVEKGINIEEMRCELVNFVFSEIEEGWKWRQTPPVDEIAMEPPPSSRNVNKKGTRATDKVAVEEIEAAALLPRENIYLTKEGMGPFCTYLLHGIIQHASLHAYFAGHQREIREPNDFLFYGTACSCTSFASLQHVRKAFNRTIYKN</sequence>
<keyword evidence="2" id="KW-1185">Reference proteome</keyword>
<gene>
    <name evidence="1" type="ORF">MOQ_001195</name>
</gene>
<name>K2PC46_TRYCR</name>
<dbReference type="EMBL" id="AHKC01005344">
    <property type="protein sequence ID" value="EKF38597.1"/>
    <property type="molecule type" value="Genomic_DNA"/>
</dbReference>
<dbReference type="AlphaFoldDB" id="K2PC46"/>
<dbReference type="OrthoDB" id="247573at2759"/>
<comment type="caution">
    <text evidence="1">The sequence shown here is derived from an EMBL/GenBank/DDBJ whole genome shotgun (WGS) entry which is preliminary data.</text>
</comment>
<reference evidence="1 2" key="1">
    <citation type="journal article" date="2012" name="BMC Genomics">
        <title>Comparative genomic analysis of human infective Trypanosoma cruzi lineages with the bat-restricted subspecies T. cruzi marinkellei.</title>
        <authorList>
            <person name="Franzen O."/>
            <person name="Talavera-Lopez C."/>
            <person name="Ochaya S."/>
            <person name="Butler C.E."/>
            <person name="Messenger L.A."/>
            <person name="Lewis M.D."/>
            <person name="Llewellyn M.S."/>
            <person name="Marinkelle C.J."/>
            <person name="Tyler K.M."/>
            <person name="Miles M.A."/>
            <person name="Andersson B."/>
        </authorList>
    </citation>
    <scope>NUCLEOTIDE SEQUENCE [LARGE SCALE GENOMIC DNA]</scope>
    <source>
        <strain evidence="1 2">B7</strain>
    </source>
</reference>
<evidence type="ECO:0000313" key="2">
    <source>
        <dbReference type="Proteomes" id="UP000007350"/>
    </source>
</evidence>
<proteinExistence type="predicted"/>
<dbReference type="Proteomes" id="UP000007350">
    <property type="component" value="Unassembled WGS sequence"/>
</dbReference>